<dbReference type="OMA" id="GRVRMYY"/>
<dbReference type="EnsemblPlants" id="TraesCS7D02G047900.1">
    <property type="protein sequence ID" value="TraesCS7D02G047900.1.cds1"/>
    <property type="gene ID" value="TraesCS7D02G047900"/>
</dbReference>
<dbReference type="PANTHER" id="PTHR36480:SF10">
    <property type="entry name" value="LATE EMBRYOGENESIS ABUNDANT PROTEIN LEA-2 SUBGROUP DOMAIN-CONTAINING PROTEIN"/>
    <property type="match status" value="1"/>
</dbReference>
<evidence type="ECO:0008006" key="4">
    <source>
        <dbReference type="Google" id="ProtNLM"/>
    </source>
</evidence>
<dbReference type="Gramene" id="TraesSYM7D03G04339370.1">
    <property type="protein sequence ID" value="TraesSYM7D03G04339370.1.CDS1"/>
    <property type="gene ID" value="TraesSYM7D03G04339370"/>
</dbReference>
<dbReference type="Gramene" id="TraesCS7D02G047900.1">
    <property type="protein sequence ID" value="TraesCS7D02G047900.1.cds1"/>
    <property type="gene ID" value="TraesCS7D02G047900"/>
</dbReference>
<keyword evidence="1" id="KW-0472">Membrane</keyword>
<dbReference type="Gramene" id="TraesCLE_scaffold_011840_01G000200.1">
    <property type="protein sequence ID" value="TraesCLE_scaffold_011840_01G000200.1"/>
    <property type="gene ID" value="TraesCLE_scaffold_011840_01G000200"/>
</dbReference>
<dbReference type="RefSeq" id="XP_044442872.1">
    <property type="nucleotide sequence ID" value="XM_044586937.1"/>
</dbReference>
<dbReference type="AlphaFoldDB" id="A0A3B6TC64"/>
<dbReference type="Gramene" id="TraesRN7D0100109300.1">
    <property type="protein sequence ID" value="TraesRN7D0100109300.1"/>
    <property type="gene ID" value="TraesRN7D0100109300"/>
</dbReference>
<keyword evidence="3" id="KW-1185">Reference proteome</keyword>
<dbReference type="Gramene" id="TraesCS7D03G0107900.1">
    <property type="protein sequence ID" value="TraesCS7D03G0107900.1.CDS1"/>
    <property type="gene ID" value="TraesCS7D03G0107900"/>
</dbReference>
<dbReference type="Gramene" id="TraesMAC7D03G04277950.1">
    <property type="protein sequence ID" value="TraesMAC7D03G04277950.1.CDS1"/>
    <property type="gene ID" value="TraesMAC7D03G04277950"/>
</dbReference>
<dbReference type="Gramene" id="TraesARI7D03G04360420.1">
    <property type="protein sequence ID" value="TraesARI7D03G04360420.1.CDS1"/>
    <property type="gene ID" value="TraesARI7D03G04360420"/>
</dbReference>
<reference evidence="2" key="2">
    <citation type="submission" date="2018-10" db="UniProtKB">
        <authorList>
            <consortium name="EnsemblPlants"/>
        </authorList>
    </citation>
    <scope>IDENTIFICATION</scope>
</reference>
<dbReference type="Gramene" id="TraesSTA7D03G04279470.1">
    <property type="protein sequence ID" value="TraesSTA7D03G04279470.1.CDS1"/>
    <property type="gene ID" value="TraesSTA7D03G04279470"/>
</dbReference>
<gene>
    <name evidence="2" type="primary">LOC123169091</name>
</gene>
<sequence length="228" mass="24401">MAPVADDVLDGGNEKSIFRCLDAARYVVAAAVSVLIMAVIVYAITVVLRPADLYIGVLQGSVSVSVSGGDNLRRPPFNASIGRGNLTFSFTVRAINPSGRVSIYYTDVEARIKSNMSSASSTLLRLQLPDVSLGPQSSIDSNILINTFALVKKQVYYFNMLANGSSIDDAMIAVEGTRTVEVYSGRNVTDHVRVFYFCSPIVVGGDKDDDSEAAVDVQCTDQNQPASS</sequence>
<keyword evidence="1" id="KW-0812">Transmembrane</keyword>
<reference evidence="2" key="1">
    <citation type="submission" date="2018-08" db="EMBL/GenBank/DDBJ databases">
        <authorList>
            <person name="Rossello M."/>
        </authorList>
    </citation>
    <scope>NUCLEOTIDE SEQUENCE [LARGE SCALE GENOMIC DNA]</scope>
    <source>
        <strain evidence="2">cv. Chinese Spring</strain>
    </source>
</reference>
<dbReference type="Gramene" id="TraesROB_scaffold_030580_01G000200.1">
    <property type="protein sequence ID" value="TraesROB_scaffold_030580_01G000200.1"/>
    <property type="gene ID" value="TraesROB_scaffold_030580_01G000200"/>
</dbReference>
<dbReference type="PANTHER" id="PTHR36480">
    <property type="entry name" value="OS06G0118900 PROTEIN-RELATED"/>
    <property type="match status" value="1"/>
</dbReference>
<dbReference type="Gramene" id="TraesJUL7D03G04329250.1">
    <property type="protein sequence ID" value="TraesJUL7D03G04329250.1.CDS1"/>
    <property type="gene ID" value="TraesJUL7D03G04329250"/>
</dbReference>
<name>A0A3B6TC64_WHEAT</name>
<dbReference type="Proteomes" id="UP000019116">
    <property type="component" value="Chromosome 7D"/>
</dbReference>
<evidence type="ECO:0000313" key="3">
    <source>
        <dbReference type="Proteomes" id="UP000019116"/>
    </source>
</evidence>
<evidence type="ECO:0000313" key="2">
    <source>
        <dbReference type="EnsemblPlants" id="TraesCS7D02G047900.1.cds1"/>
    </source>
</evidence>
<dbReference type="Gramene" id="TraesLDM7D03G04291840.1">
    <property type="protein sequence ID" value="TraesLDM7D03G04291840.1.CDS1"/>
    <property type="gene ID" value="TraesLDM7D03G04291840"/>
</dbReference>
<dbReference type="Gramene" id="TraesWEE_scaffold_037425_01G000100.1">
    <property type="protein sequence ID" value="TraesWEE_scaffold_037425_01G000100.1"/>
    <property type="gene ID" value="TraesWEE_scaffold_037425_01G000100"/>
</dbReference>
<dbReference type="Gramene" id="TraesNOR7D03G04334520.1">
    <property type="protein sequence ID" value="TraesNOR7D03G04334520.1.CDS1"/>
    <property type="gene ID" value="TraesNOR7D03G04334520"/>
</dbReference>
<proteinExistence type="predicted"/>
<organism evidence="2">
    <name type="scientific">Triticum aestivum</name>
    <name type="common">Wheat</name>
    <dbReference type="NCBI Taxonomy" id="4565"/>
    <lineage>
        <taxon>Eukaryota</taxon>
        <taxon>Viridiplantae</taxon>
        <taxon>Streptophyta</taxon>
        <taxon>Embryophyta</taxon>
        <taxon>Tracheophyta</taxon>
        <taxon>Spermatophyta</taxon>
        <taxon>Magnoliopsida</taxon>
        <taxon>Liliopsida</taxon>
        <taxon>Poales</taxon>
        <taxon>Poaceae</taxon>
        <taxon>BOP clade</taxon>
        <taxon>Pooideae</taxon>
        <taxon>Triticodae</taxon>
        <taxon>Triticeae</taxon>
        <taxon>Triticinae</taxon>
        <taxon>Triticum</taxon>
    </lineage>
</organism>
<evidence type="ECO:0000256" key="1">
    <source>
        <dbReference type="SAM" id="Phobius"/>
    </source>
</evidence>
<dbReference type="Gramene" id="TraesJAG7D03G04269070.1">
    <property type="protein sequence ID" value="TraesJAG7D03G04269070.1.CDS1"/>
    <property type="gene ID" value="TraesJAG7D03G04269070"/>
</dbReference>
<protein>
    <recommendedName>
        <fullName evidence="4">Late embryogenesis abundant protein LEA-2 subgroup domain-containing protein</fullName>
    </recommendedName>
</protein>
<dbReference type="Gramene" id="TraesLAC7D03G04232620.1">
    <property type="protein sequence ID" value="TraesLAC7D03G04232620.1.CDS1"/>
    <property type="gene ID" value="TraesLAC7D03G04232620"/>
</dbReference>
<accession>A0A3B6TC64</accession>
<keyword evidence="1" id="KW-1133">Transmembrane helix</keyword>
<dbReference type="OrthoDB" id="657467at2759"/>
<dbReference type="Gramene" id="TraesPARA_EIv1.0_2514120.1">
    <property type="protein sequence ID" value="TraesPARA_EIv1.0_2514120.1.CDS1"/>
    <property type="gene ID" value="TraesPARA_EIv1.0_2514120"/>
</dbReference>
<dbReference type="GeneID" id="123169091"/>
<dbReference type="Gramene" id="TraesCAD_scaffold_035734_01G000200.1">
    <property type="protein sequence ID" value="TraesCAD_scaffold_035734_01G000200.1"/>
    <property type="gene ID" value="TraesCAD_scaffold_035734_01G000200"/>
</dbReference>
<feature type="transmembrane region" description="Helical" evidence="1">
    <location>
        <begin position="26"/>
        <end position="48"/>
    </location>
</feature>